<feature type="domain" description="Fibronectin type-III" evidence="6">
    <location>
        <begin position="500"/>
        <end position="596"/>
    </location>
</feature>
<dbReference type="GO" id="GO:0030154">
    <property type="term" value="P:cell differentiation"/>
    <property type="evidence" value="ECO:0007669"/>
    <property type="project" value="UniProtKB-ARBA"/>
</dbReference>
<feature type="signal peptide" evidence="4">
    <location>
        <begin position="1"/>
        <end position="21"/>
    </location>
</feature>
<dbReference type="PROSITE" id="PS50853">
    <property type="entry name" value="FN3"/>
    <property type="match status" value="2"/>
</dbReference>
<feature type="domain" description="Ig-like" evidence="5">
    <location>
        <begin position="216"/>
        <end position="305"/>
    </location>
</feature>
<dbReference type="InterPro" id="IPR003599">
    <property type="entry name" value="Ig_sub"/>
</dbReference>
<dbReference type="InterPro" id="IPR013098">
    <property type="entry name" value="Ig_I-set"/>
</dbReference>
<keyword evidence="3" id="KW-0472">Membrane</keyword>
<dbReference type="CDD" id="cd00063">
    <property type="entry name" value="FN3"/>
    <property type="match status" value="2"/>
</dbReference>
<keyword evidence="4" id="KW-0732">Signal</keyword>
<evidence type="ECO:0008006" key="9">
    <source>
        <dbReference type="Google" id="ProtNLM"/>
    </source>
</evidence>
<feature type="compositionally biased region" description="Basic and acidic residues" evidence="2">
    <location>
        <begin position="755"/>
        <end position="786"/>
    </location>
</feature>
<dbReference type="SMART" id="SM00409">
    <property type="entry name" value="IG"/>
    <property type="match status" value="4"/>
</dbReference>
<name>A0AAD7YMT8_MYTSE</name>
<dbReference type="SUPFAM" id="SSF48726">
    <property type="entry name" value="Immunoglobulin"/>
    <property type="match status" value="5"/>
</dbReference>
<feature type="domain" description="Ig-like" evidence="5">
    <location>
        <begin position="120"/>
        <end position="209"/>
    </location>
</feature>
<dbReference type="InterPro" id="IPR013783">
    <property type="entry name" value="Ig-like_fold"/>
</dbReference>
<dbReference type="InterPro" id="IPR036116">
    <property type="entry name" value="FN3_sf"/>
</dbReference>
<keyword evidence="1" id="KW-0677">Repeat</keyword>
<feature type="domain" description="Ig-like" evidence="5">
    <location>
        <begin position="310"/>
        <end position="395"/>
    </location>
</feature>
<keyword evidence="3" id="KW-1133">Transmembrane helix</keyword>
<keyword evidence="8" id="KW-1185">Reference proteome</keyword>
<dbReference type="InterPro" id="IPR003961">
    <property type="entry name" value="FN3_dom"/>
</dbReference>
<dbReference type="Gene3D" id="2.60.40.10">
    <property type="entry name" value="Immunoglobulins"/>
    <property type="match status" value="6"/>
</dbReference>
<dbReference type="InterPro" id="IPR036179">
    <property type="entry name" value="Ig-like_dom_sf"/>
</dbReference>
<dbReference type="SUPFAM" id="SSF49265">
    <property type="entry name" value="Fibronectin type III"/>
    <property type="match status" value="1"/>
</dbReference>
<dbReference type="Pfam" id="PF07679">
    <property type="entry name" value="I-set"/>
    <property type="match status" value="2"/>
</dbReference>
<dbReference type="PANTHER" id="PTHR13817:SF166">
    <property type="entry name" value="NEURONAL IGCAM-RELATED"/>
    <property type="match status" value="1"/>
</dbReference>
<protein>
    <recommendedName>
        <fullName evidence="9">Fasciclin-2-like</fullName>
    </recommendedName>
</protein>
<dbReference type="SMART" id="SM00408">
    <property type="entry name" value="IGc2"/>
    <property type="match status" value="3"/>
</dbReference>
<proteinExistence type="predicted"/>
<dbReference type="Pfam" id="PF13927">
    <property type="entry name" value="Ig_3"/>
    <property type="match status" value="1"/>
</dbReference>
<dbReference type="InterPro" id="IPR003598">
    <property type="entry name" value="Ig_sub2"/>
</dbReference>
<evidence type="ECO:0000256" key="1">
    <source>
        <dbReference type="ARBA" id="ARBA00022737"/>
    </source>
</evidence>
<gene>
    <name evidence="7" type="ORF">PYW07_012347</name>
</gene>
<evidence type="ECO:0000313" key="7">
    <source>
        <dbReference type="EMBL" id="KAJ8720304.1"/>
    </source>
</evidence>
<dbReference type="GO" id="GO:0009653">
    <property type="term" value="P:anatomical structure morphogenesis"/>
    <property type="evidence" value="ECO:0007669"/>
    <property type="project" value="UniProtKB-ARBA"/>
</dbReference>
<dbReference type="EMBL" id="JARGEI010000014">
    <property type="protein sequence ID" value="KAJ8720304.1"/>
    <property type="molecule type" value="Genomic_DNA"/>
</dbReference>
<comment type="caution">
    <text evidence="7">The sequence shown here is derived from an EMBL/GenBank/DDBJ whole genome shotgun (WGS) entry which is preliminary data.</text>
</comment>
<feature type="domain" description="Fibronectin type-III" evidence="6">
    <location>
        <begin position="598"/>
        <end position="697"/>
    </location>
</feature>
<dbReference type="PANTHER" id="PTHR13817">
    <property type="entry name" value="TITIN"/>
    <property type="match status" value="1"/>
</dbReference>
<dbReference type="Pfam" id="PF00041">
    <property type="entry name" value="fn3"/>
    <property type="match status" value="2"/>
</dbReference>
<dbReference type="InterPro" id="IPR050964">
    <property type="entry name" value="Striated_Muscle_Regulatory"/>
</dbReference>
<feature type="compositionally biased region" description="Polar residues" evidence="2">
    <location>
        <begin position="787"/>
        <end position="800"/>
    </location>
</feature>
<sequence length="800" mass="89888">MKKNFVFYAVFVILFSRDCSACFQEDQENTKIVTTGSTFYEECCCYEPGYTIKHLQWLDPSNNVIVGPGTDSKVYTEEQTDCLSLHIPSASKPQAGTYRCVTKFEEKQYKQVHNFDVYDPVYFFGTKNNQNLVLHNDSRITCQAKGASRPLMRWYKGKDGQNEIFNETGKYEVTQEGLLIKNVNNDDEGTYRCSASILSTGEEVEIDIEAKVMTPPKITQLLASPESVLAAGEPLMIECLAEGWPEPKRDWKKIGDVNPAGNKTVSWTQTNDTIRFKNINPEDAGTYECIAFNDAGTANKQINIVVLTRPEIIGFTNKSIVEGTLFPIFCNATGLPKPKVTITYEGRSLDDERATDYEEEISNFSILNVNRYNEGIYICNATNDVDTTTQLMYLSVLHQPYFDNTYELLWAWNGETVNISCAHDSNPPANFTWSYTSDNFSTIESTALGNIVEDYEIELEHSFPFSSQFAPFGKHECWAKNEYGEANKVYYIRKGFIPSVIENASSTDETATSASFYIEPPINYEGPKVIGFIAEYDEADNYKITDIHPNRTWAIGVPFKLDKLRPNTTYHIKFAAINRVGTGEWSPKMAFDTMDKSAPEPPIWQVDALELSSSKVLKWKAPENNGEPIDSYFLRYCPMEEEQNEESLCKAHQVKAATELEVPDLQYNTTYYLELIAHNAKGNSTPANMSLTTPGELLNAPSSLLSAGAVIGISIVVVILCLVLLDVLLYLWKKQGIIASCCCKSKKRKPNPLNARDKKGLLKDNGKSGTDDTLKRPDNGHKEYEYNKTTGIITGKHSSV</sequence>
<keyword evidence="3" id="KW-0812">Transmembrane</keyword>
<feature type="region of interest" description="Disordered" evidence="2">
    <location>
        <begin position="753"/>
        <end position="800"/>
    </location>
</feature>
<evidence type="ECO:0000259" key="6">
    <source>
        <dbReference type="PROSITE" id="PS50853"/>
    </source>
</evidence>
<evidence type="ECO:0000256" key="4">
    <source>
        <dbReference type="SAM" id="SignalP"/>
    </source>
</evidence>
<dbReference type="InterPro" id="IPR007110">
    <property type="entry name" value="Ig-like_dom"/>
</dbReference>
<evidence type="ECO:0000256" key="3">
    <source>
        <dbReference type="SAM" id="Phobius"/>
    </source>
</evidence>
<evidence type="ECO:0000256" key="2">
    <source>
        <dbReference type="SAM" id="MobiDB-lite"/>
    </source>
</evidence>
<evidence type="ECO:0000259" key="5">
    <source>
        <dbReference type="PROSITE" id="PS50835"/>
    </source>
</evidence>
<reference evidence="7" key="1">
    <citation type="submission" date="2023-03" db="EMBL/GenBank/DDBJ databases">
        <title>Chromosome-level genomes of two armyworms, Mythimna separata and Mythimna loreyi, provide insights into the biosynthesis and reception of sex pheromones.</title>
        <authorList>
            <person name="Zhao H."/>
        </authorList>
    </citation>
    <scope>NUCLEOTIDE SEQUENCE</scope>
    <source>
        <strain evidence="7">BeijingLab</strain>
        <tissue evidence="7">Pupa</tissue>
    </source>
</reference>
<organism evidence="7 8">
    <name type="scientific">Mythimna separata</name>
    <name type="common">Oriental armyworm</name>
    <name type="synonym">Pseudaletia separata</name>
    <dbReference type="NCBI Taxonomy" id="271217"/>
    <lineage>
        <taxon>Eukaryota</taxon>
        <taxon>Metazoa</taxon>
        <taxon>Ecdysozoa</taxon>
        <taxon>Arthropoda</taxon>
        <taxon>Hexapoda</taxon>
        <taxon>Insecta</taxon>
        <taxon>Pterygota</taxon>
        <taxon>Neoptera</taxon>
        <taxon>Endopterygota</taxon>
        <taxon>Lepidoptera</taxon>
        <taxon>Glossata</taxon>
        <taxon>Ditrysia</taxon>
        <taxon>Noctuoidea</taxon>
        <taxon>Noctuidae</taxon>
        <taxon>Noctuinae</taxon>
        <taxon>Hadenini</taxon>
        <taxon>Mythimna</taxon>
    </lineage>
</organism>
<feature type="chain" id="PRO_5042011805" description="Fasciclin-2-like" evidence="4">
    <location>
        <begin position="22"/>
        <end position="800"/>
    </location>
</feature>
<accession>A0AAD7YMT8</accession>
<feature type="transmembrane region" description="Helical" evidence="3">
    <location>
        <begin position="704"/>
        <end position="731"/>
    </location>
</feature>
<dbReference type="PROSITE" id="PS50835">
    <property type="entry name" value="IG_LIKE"/>
    <property type="match status" value="3"/>
</dbReference>
<dbReference type="AlphaFoldDB" id="A0AAD7YMT8"/>
<dbReference type="SMART" id="SM00060">
    <property type="entry name" value="FN3"/>
    <property type="match status" value="2"/>
</dbReference>
<dbReference type="Proteomes" id="UP001231518">
    <property type="component" value="Chromosome 3"/>
</dbReference>
<evidence type="ECO:0000313" key="8">
    <source>
        <dbReference type="Proteomes" id="UP001231518"/>
    </source>
</evidence>